<dbReference type="Proteomes" id="UP000197361">
    <property type="component" value="Unassembled WGS sequence"/>
</dbReference>
<dbReference type="Pfam" id="PF08818">
    <property type="entry name" value="DUF1801"/>
    <property type="match status" value="1"/>
</dbReference>
<name>A0A246JYR6_9SPHN</name>
<dbReference type="OrthoDB" id="5951444at2"/>
<gene>
    <name evidence="2" type="ORF">CDQ92_10010</name>
</gene>
<comment type="caution">
    <text evidence="2">The sequence shown here is derived from an EMBL/GenBank/DDBJ whole genome shotgun (WGS) entry which is preliminary data.</text>
</comment>
<keyword evidence="3" id="KW-1185">Reference proteome</keyword>
<dbReference type="AlphaFoldDB" id="A0A246JYR6"/>
<reference evidence="2 3" key="1">
    <citation type="journal article" date="2010" name="Int. J. Syst. Evol. Microbiol.">
        <title>Sphingopyxis bauzanensis sp. nov., a psychrophilic bacterium isolated from soil.</title>
        <authorList>
            <person name="Zhang D.C."/>
            <person name="Liu H.C."/>
            <person name="Xin Y.H."/>
            <person name="Zhou Y.G."/>
            <person name="Schinner F."/>
            <person name="Margesin R."/>
        </authorList>
    </citation>
    <scope>NUCLEOTIDE SEQUENCE [LARGE SCALE GENOMIC DNA]</scope>
    <source>
        <strain evidence="2 3">DSM 22271</strain>
    </source>
</reference>
<feature type="domain" description="YdhG-like" evidence="1">
    <location>
        <begin position="27"/>
        <end position="133"/>
    </location>
</feature>
<accession>A0A246JYR6</accession>
<protein>
    <recommendedName>
        <fullName evidence="1">YdhG-like domain-containing protein</fullName>
    </recommendedName>
</protein>
<proteinExistence type="predicted"/>
<dbReference type="InterPro" id="IPR014922">
    <property type="entry name" value="YdhG-like"/>
</dbReference>
<sequence>MGKTEIKTKATDVSVADVIAAVPEALRREEAAVIDAMHRRVTGLEPKMWGPSIIGYGSYDYKYDSGHSGTMCRAGFSPRKAALTLYLIGNYCKRQDEADALFARLGKHKTGKSCLYINKLADVDLDVLEQLVALSWDSMNEVYPT</sequence>
<evidence type="ECO:0000313" key="3">
    <source>
        <dbReference type="Proteomes" id="UP000197361"/>
    </source>
</evidence>
<organism evidence="2 3">
    <name type="scientific">Sphingopyxis bauzanensis</name>
    <dbReference type="NCBI Taxonomy" id="651663"/>
    <lineage>
        <taxon>Bacteria</taxon>
        <taxon>Pseudomonadati</taxon>
        <taxon>Pseudomonadota</taxon>
        <taxon>Alphaproteobacteria</taxon>
        <taxon>Sphingomonadales</taxon>
        <taxon>Sphingomonadaceae</taxon>
        <taxon>Sphingopyxis</taxon>
    </lineage>
</organism>
<evidence type="ECO:0000313" key="2">
    <source>
        <dbReference type="EMBL" id="OWQ97672.1"/>
    </source>
</evidence>
<dbReference type="EMBL" id="NISK01000002">
    <property type="protein sequence ID" value="OWQ97672.1"/>
    <property type="molecule type" value="Genomic_DNA"/>
</dbReference>
<evidence type="ECO:0000259" key="1">
    <source>
        <dbReference type="Pfam" id="PF08818"/>
    </source>
</evidence>